<proteinExistence type="predicted"/>
<dbReference type="Proteomes" id="UP001557470">
    <property type="component" value="Unassembled WGS sequence"/>
</dbReference>
<dbReference type="Gene3D" id="2.60.40.10">
    <property type="entry name" value="Immunoglobulins"/>
    <property type="match status" value="1"/>
</dbReference>
<dbReference type="InterPro" id="IPR013106">
    <property type="entry name" value="Ig_V-set"/>
</dbReference>
<gene>
    <name evidence="11" type="ORF">UPYG_G00088120</name>
</gene>
<keyword evidence="3 9" id="KW-0732">Signal</keyword>
<dbReference type="AlphaFoldDB" id="A0ABD0XZJ1"/>
<feature type="chain" id="PRO_5044880113" description="Immunoglobulin domain-containing protein" evidence="9">
    <location>
        <begin position="22"/>
        <end position="171"/>
    </location>
</feature>
<organism evidence="11 12">
    <name type="scientific">Umbra pygmaea</name>
    <name type="common">Eastern mudminnow</name>
    <dbReference type="NCBI Taxonomy" id="75934"/>
    <lineage>
        <taxon>Eukaryota</taxon>
        <taxon>Metazoa</taxon>
        <taxon>Chordata</taxon>
        <taxon>Craniata</taxon>
        <taxon>Vertebrata</taxon>
        <taxon>Euteleostomi</taxon>
        <taxon>Actinopterygii</taxon>
        <taxon>Neopterygii</taxon>
        <taxon>Teleostei</taxon>
        <taxon>Protacanthopterygii</taxon>
        <taxon>Esociformes</taxon>
        <taxon>Umbridae</taxon>
        <taxon>Umbra</taxon>
    </lineage>
</organism>
<evidence type="ECO:0000256" key="7">
    <source>
        <dbReference type="ARBA" id="ARBA00023180"/>
    </source>
</evidence>
<dbReference type="PANTHER" id="PTHR19433">
    <property type="entry name" value="T-CELL RECEPTOR ALPHA CHAIN V REGION-RELATED"/>
    <property type="match status" value="1"/>
</dbReference>
<keyword evidence="8" id="KW-1133">Transmembrane helix</keyword>
<dbReference type="CDD" id="cd00099">
    <property type="entry name" value="IgV"/>
    <property type="match status" value="1"/>
</dbReference>
<keyword evidence="12" id="KW-1185">Reference proteome</keyword>
<evidence type="ECO:0000313" key="11">
    <source>
        <dbReference type="EMBL" id="KAL1007541.1"/>
    </source>
</evidence>
<feature type="transmembrane region" description="Helical" evidence="8">
    <location>
        <begin position="141"/>
        <end position="164"/>
    </location>
</feature>
<comment type="subcellular location">
    <subcellularLocation>
        <location evidence="1">Cell membrane</location>
    </subcellularLocation>
</comment>
<reference evidence="11 12" key="1">
    <citation type="submission" date="2024-06" db="EMBL/GenBank/DDBJ databases">
        <authorList>
            <person name="Pan Q."/>
            <person name="Wen M."/>
            <person name="Jouanno E."/>
            <person name="Zahm M."/>
            <person name="Klopp C."/>
            <person name="Cabau C."/>
            <person name="Louis A."/>
            <person name="Berthelot C."/>
            <person name="Parey E."/>
            <person name="Roest Crollius H."/>
            <person name="Montfort J."/>
            <person name="Robinson-Rechavi M."/>
            <person name="Bouchez O."/>
            <person name="Lampietro C."/>
            <person name="Lopez Roques C."/>
            <person name="Donnadieu C."/>
            <person name="Postlethwait J."/>
            <person name="Bobe J."/>
            <person name="Verreycken H."/>
            <person name="Guiguen Y."/>
        </authorList>
    </citation>
    <scope>NUCLEOTIDE SEQUENCE [LARGE SCALE GENOMIC DNA]</scope>
    <source>
        <strain evidence="11">Up_M1</strain>
        <tissue evidence="11">Testis</tissue>
    </source>
</reference>
<keyword evidence="7" id="KW-0325">Glycoprotein</keyword>
<evidence type="ECO:0000313" key="12">
    <source>
        <dbReference type="Proteomes" id="UP001557470"/>
    </source>
</evidence>
<evidence type="ECO:0000256" key="9">
    <source>
        <dbReference type="SAM" id="SignalP"/>
    </source>
</evidence>
<evidence type="ECO:0000256" key="1">
    <source>
        <dbReference type="ARBA" id="ARBA00004236"/>
    </source>
</evidence>
<sequence length="171" mass="19394">MNNKMALTILCCFMLWESFGADQQELTVKRGETVTLVCDIDLDYEIMWFVFRPDDSLSVVNTIRIDKNLNLNKHFDVRFKPVNNTDLFRSNLSIVNISDSDVGLYYCAEQRADMIMFGNGTKLSLTSDDLCCTAVGMKLSWFMTLIIAPICSVLLSALCVFYLFPRPGPSN</sequence>
<evidence type="ECO:0000256" key="8">
    <source>
        <dbReference type="SAM" id="Phobius"/>
    </source>
</evidence>
<keyword evidence="4" id="KW-0391">Immunity</keyword>
<dbReference type="GO" id="GO:0002376">
    <property type="term" value="P:immune system process"/>
    <property type="evidence" value="ECO:0007669"/>
    <property type="project" value="UniProtKB-KW"/>
</dbReference>
<keyword evidence="5 8" id="KW-0472">Membrane</keyword>
<dbReference type="InterPro" id="IPR036179">
    <property type="entry name" value="Ig-like_dom_sf"/>
</dbReference>
<dbReference type="Pfam" id="PF07686">
    <property type="entry name" value="V-set"/>
    <property type="match status" value="1"/>
</dbReference>
<dbReference type="GO" id="GO:0005886">
    <property type="term" value="C:plasma membrane"/>
    <property type="evidence" value="ECO:0007669"/>
    <property type="project" value="UniProtKB-SubCell"/>
</dbReference>
<protein>
    <recommendedName>
        <fullName evidence="10">Immunoglobulin domain-containing protein</fullName>
    </recommendedName>
</protein>
<evidence type="ECO:0000256" key="4">
    <source>
        <dbReference type="ARBA" id="ARBA00022859"/>
    </source>
</evidence>
<dbReference type="SMART" id="SM00409">
    <property type="entry name" value="IG"/>
    <property type="match status" value="1"/>
</dbReference>
<evidence type="ECO:0000256" key="2">
    <source>
        <dbReference type="ARBA" id="ARBA00022475"/>
    </source>
</evidence>
<dbReference type="SUPFAM" id="SSF48726">
    <property type="entry name" value="Immunoglobulin"/>
    <property type="match status" value="1"/>
</dbReference>
<accession>A0ABD0XZJ1</accession>
<keyword evidence="6" id="KW-1015">Disulfide bond</keyword>
<dbReference type="InterPro" id="IPR003599">
    <property type="entry name" value="Ig_sub"/>
</dbReference>
<feature type="domain" description="Immunoglobulin" evidence="10">
    <location>
        <begin position="23"/>
        <end position="126"/>
    </location>
</feature>
<comment type="caution">
    <text evidence="11">The sequence shown here is derived from an EMBL/GenBank/DDBJ whole genome shotgun (WGS) entry which is preliminary data.</text>
</comment>
<evidence type="ECO:0000256" key="3">
    <source>
        <dbReference type="ARBA" id="ARBA00022729"/>
    </source>
</evidence>
<evidence type="ECO:0000256" key="6">
    <source>
        <dbReference type="ARBA" id="ARBA00023157"/>
    </source>
</evidence>
<dbReference type="InterPro" id="IPR013783">
    <property type="entry name" value="Ig-like_fold"/>
</dbReference>
<evidence type="ECO:0000256" key="5">
    <source>
        <dbReference type="ARBA" id="ARBA00023136"/>
    </source>
</evidence>
<dbReference type="EMBL" id="JAGEUA010000002">
    <property type="protein sequence ID" value="KAL1007541.1"/>
    <property type="molecule type" value="Genomic_DNA"/>
</dbReference>
<dbReference type="PANTHER" id="PTHR19433:SF111">
    <property type="entry name" value="T CELL RECEPTOR ALPHA VARIABLE 4"/>
    <property type="match status" value="1"/>
</dbReference>
<name>A0ABD0XZJ1_UMBPY</name>
<feature type="signal peptide" evidence="9">
    <location>
        <begin position="1"/>
        <end position="21"/>
    </location>
</feature>
<evidence type="ECO:0000259" key="10">
    <source>
        <dbReference type="SMART" id="SM00409"/>
    </source>
</evidence>
<keyword evidence="8" id="KW-0812">Transmembrane</keyword>
<keyword evidence="2" id="KW-1003">Cell membrane</keyword>
<dbReference type="InterPro" id="IPR052051">
    <property type="entry name" value="TCR_complex_component"/>
</dbReference>